<dbReference type="GO" id="GO:0005829">
    <property type="term" value="C:cytosol"/>
    <property type="evidence" value="ECO:0007669"/>
    <property type="project" value="TreeGrafter"/>
</dbReference>
<dbReference type="Gene3D" id="3.40.50.2020">
    <property type="match status" value="1"/>
</dbReference>
<dbReference type="PANTHER" id="PTHR43340:SF1">
    <property type="entry name" value="HYPOXANTHINE PHOSPHORIBOSYLTRANSFERASE"/>
    <property type="match status" value="1"/>
</dbReference>
<protein>
    <submittedName>
        <fullName evidence="2">Guanine phosphoribosyltransferase</fullName>
    </submittedName>
</protein>
<dbReference type="AlphaFoldDB" id="A0A146KD38"/>
<evidence type="ECO:0000259" key="1">
    <source>
        <dbReference type="Pfam" id="PF00156"/>
    </source>
</evidence>
<dbReference type="GO" id="GO:0032263">
    <property type="term" value="P:GMP salvage"/>
    <property type="evidence" value="ECO:0007669"/>
    <property type="project" value="TreeGrafter"/>
</dbReference>
<dbReference type="InterPro" id="IPR029057">
    <property type="entry name" value="PRTase-like"/>
</dbReference>
<sequence>QISGNSLDTIRQQFFSDRQDEQDLEILLTDEELTFLVKRVAKQLNQKYQSNQEQVHLIGLLTGAYYFLAELTKHLTFRYVVHFLKITSYNGEKKMDVVFEKNALMPYVEEKNVIFVDELIDSGSTLQTLKKLIPHADTCCCLSKGKPTQYVGCDFIPNSWLIGFGLDDNGEKRGYIHLMVKKMDQEQRKEWRLKFQQWFLNETKK</sequence>
<dbReference type="GO" id="GO:0006178">
    <property type="term" value="P:guanine salvage"/>
    <property type="evidence" value="ECO:0007669"/>
    <property type="project" value="TreeGrafter"/>
</dbReference>
<dbReference type="Pfam" id="PF00156">
    <property type="entry name" value="Pribosyltran"/>
    <property type="match status" value="1"/>
</dbReference>
<dbReference type="GO" id="GO:0004422">
    <property type="term" value="F:hypoxanthine phosphoribosyltransferase activity"/>
    <property type="evidence" value="ECO:0007669"/>
    <property type="project" value="TreeGrafter"/>
</dbReference>
<evidence type="ECO:0000313" key="2">
    <source>
        <dbReference type="EMBL" id="JAP94673.1"/>
    </source>
</evidence>
<dbReference type="GO" id="GO:0032264">
    <property type="term" value="P:IMP salvage"/>
    <property type="evidence" value="ECO:0007669"/>
    <property type="project" value="TreeGrafter"/>
</dbReference>
<gene>
    <name evidence="2" type="ORF">TPC1_12594</name>
</gene>
<dbReference type="CDD" id="cd06223">
    <property type="entry name" value="PRTases_typeI"/>
    <property type="match status" value="1"/>
</dbReference>
<name>A0A146KD38_9EUKA</name>
<keyword evidence="2" id="KW-0328">Glycosyltransferase</keyword>
<organism evidence="2">
    <name type="scientific">Trepomonas sp. PC1</name>
    <dbReference type="NCBI Taxonomy" id="1076344"/>
    <lineage>
        <taxon>Eukaryota</taxon>
        <taxon>Metamonada</taxon>
        <taxon>Diplomonadida</taxon>
        <taxon>Hexamitidae</taxon>
        <taxon>Hexamitinae</taxon>
        <taxon>Trepomonas</taxon>
    </lineage>
</organism>
<feature type="domain" description="Phosphoribosyltransferase" evidence="1">
    <location>
        <begin position="28"/>
        <end position="135"/>
    </location>
</feature>
<keyword evidence="2" id="KW-0808">Transferase</keyword>
<dbReference type="InterPro" id="IPR000836">
    <property type="entry name" value="PRTase_dom"/>
</dbReference>
<accession>A0A146KD38</accession>
<dbReference type="InterPro" id="IPR050408">
    <property type="entry name" value="HGPRT"/>
</dbReference>
<dbReference type="GO" id="GO:0046100">
    <property type="term" value="P:hypoxanthine metabolic process"/>
    <property type="evidence" value="ECO:0007669"/>
    <property type="project" value="TreeGrafter"/>
</dbReference>
<feature type="non-terminal residue" evidence="2">
    <location>
        <position position="1"/>
    </location>
</feature>
<proteinExistence type="predicted"/>
<dbReference type="SUPFAM" id="SSF53271">
    <property type="entry name" value="PRTase-like"/>
    <property type="match status" value="1"/>
</dbReference>
<reference evidence="2" key="1">
    <citation type="submission" date="2015-07" db="EMBL/GenBank/DDBJ databases">
        <title>Adaptation to a free-living lifestyle via gene acquisitions in the diplomonad Trepomonas sp. PC1.</title>
        <authorList>
            <person name="Xu F."/>
            <person name="Jerlstrom-Hultqvist J."/>
            <person name="Kolisko M."/>
            <person name="Simpson A.G.B."/>
            <person name="Roger A.J."/>
            <person name="Svard S.G."/>
            <person name="Andersson J.O."/>
        </authorList>
    </citation>
    <scope>NUCLEOTIDE SEQUENCE</scope>
    <source>
        <strain evidence="2">PC1</strain>
    </source>
</reference>
<dbReference type="GO" id="GO:0000287">
    <property type="term" value="F:magnesium ion binding"/>
    <property type="evidence" value="ECO:0007669"/>
    <property type="project" value="TreeGrafter"/>
</dbReference>
<dbReference type="EMBL" id="GDID01001933">
    <property type="protein sequence ID" value="JAP94673.1"/>
    <property type="molecule type" value="Transcribed_RNA"/>
</dbReference>
<dbReference type="PANTHER" id="PTHR43340">
    <property type="entry name" value="HYPOXANTHINE-GUANINE PHOSPHORIBOSYLTRANSFERASE"/>
    <property type="match status" value="1"/>
</dbReference>